<dbReference type="RefSeq" id="WP_261694105.1">
    <property type="nucleotide sequence ID" value="NZ_CP104694.1"/>
</dbReference>
<evidence type="ECO:0000256" key="1">
    <source>
        <dbReference type="ARBA" id="ARBA00022448"/>
    </source>
</evidence>
<evidence type="ECO:0000256" key="5">
    <source>
        <dbReference type="ARBA" id="ARBA00023004"/>
    </source>
</evidence>
<feature type="chain" id="PRO_5045268193" evidence="7">
    <location>
        <begin position="23"/>
        <end position="115"/>
    </location>
</feature>
<dbReference type="SUPFAM" id="SSF46626">
    <property type="entry name" value="Cytochrome c"/>
    <property type="match status" value="1"/>
</dbReference>
<dbReference type="PANTHER" id="PTHR33751">
    <property type="entry name" value="CBB3-TYPE CYTOCHROME C OXIDASE SUBUNIT FIXP"/>
    <property type="match status" value="1"/>
</dbReference>
<protein>
    <submittedName>
        <fullName evidence="9">Cytochrome c</fullName>
    </submittedName>
</protein>
<dbReference type="InterPro" id="IPR050597">
    <property type="entry name" value="Cytochrome_c_Oxidase_Subunit"/>
</dbReference>
<dbReference type="PROSITE" id="PS51007">
    <property type="entry name" value="CYTC"/>
    <property type="match status" value="1"/>
</dbReference>
<evidence type="ECO:0000256" key="3">
    <source>
        <dbReference type="ARBA" id="ARBA00022723"/>
    </source>
</evidence>
<dbReference type="EMBL" id="CP104694">
    <property type="protein sequence ID" value="UXI67129.1"/>
    <property type="molecule type" value="Genomic_DNA"/>
</dbReference>
<keyword evidence="5 6" id="KW-0408">Iron</keyword>
<evidence type="ECO:0000256" key="4">
    <source>
        <dbReference type="ARBA" id="ARBA00022982"/>
    </source>
</evidence>
<feature type="domain" description="Cytochrome c" evidence="8">
    <location>
        <begin position="25"/>
        <end position="104"/>
    </location>
</feature>
<sequence length="115" mass="12290">MKTILSSIAITAACLVSSAAVAAGADLEAGKKKSDQQCLSCHGADGNSIAAQYPRLAGQYKDYLEHALRQYRSGARVNAIMNEQAKALTDQEIKDLSAYFASLPTKLTDLSRKNP</sequence>
<reference evidence="9" key="1">
    <citation type="submission" date="2022-09" db="EMBL/GenBank/DDBJ databases">
        <title>Tahibacter sp. nov., isolated from a fresh water.</title>
        <authorList>
            <person name="Baek J.H."/>
            <person name="Lee J.K."/>
            <person name="Kim J.M."/>
            <person name="Jeon C.O."/>
        </authorList>
    </citation>
    <scope>NUCLEOTIDE SEQUENCE</scope>
    <source>
        <strain evidence="9">W38</strain>
    </source>
</reference>
<keyword evidence="1" id="KW-0813">Transport</keyword>
<organism evidence="9 10">
    <name type="scientific">Tahibacter amnicola</name>
    <dbReference type="NCBI Taxonomy" id="2976241"/>
    <lineage>
        <taxon>Bacteria</taxon>
        <taxon>Pseudomonadati</taxon>
        <taxon>Pseudomonadota</taxon>
        <taxon>Gammaproteobacteria</taxon>
        <taxon>Lysobacterales</taxon>
        <taxon>Rhodanobacteraceae</taxon>
        <taxon>Tahibacter</taxon>
    </lineage>
</organism>
<dbReference type="Pfam" id="PF00034">
    <property type="entry name" value="Cytochrom_C"/>
    <property type="match status" value="1"/>
</dbReference>
<evidence type="ECO:0000313" key="9">
    <source>
        <dbReference type="EMBL" id="UXI67129.1"/>
    </source>
</evidence>
<keyword evidence="3 6" id="KW-0479">Metal-binding</keyword>
<evidence type="ECO:0000256" key="6">
    <source>
        <dbReference type="PROSITE-ProRule" id="PRU00433"/>
    </source>
</evidence>
<proteinExistence type="predicted"/>
<evidence type="ECO:0000256" key="2">
    <source>
        <dbReference type="ARBA" id="ARBA00022617"/>
    </source>
</evidence>
<name>A0ABY6BAP3_9GAMM</name>
<feature type="signal peptide" evidence="7">
    <location>
        <begin position="1"/>
        <end position="22"/>
    </location>
</feature>
<accession>A0ABY6BAP3</accession>
<evidence type="ECO:0000259" key="8">
    <source>
        <dbReference type="PROSITE" id="PS51007"/>
    </source>
</evidence>
<keyword evidence="7" id="KW-0732">Signal</keyword>
<evidence type="ECO:0000313" key="10">
    <source>
        <dbReference type="Proteomes" id="UP001064632"/>
    </source>
</evidence>
<gene>
    <name evidence="9" type="ORF">N4264_20640</name>
</gene>
<dbReference type="PANTHER" id="PTHR33751:SF9">
    <property type="entry name" value="CYTOCHROME C4"/>
    <property type="match status" value="1"/>
</dbReference>
<keyword evidence="2 6" id="KW-0349">Heme</keyword>
<keyword evidence="4" id="KW-0249">Electron transport</keyword>
<evidence type="ECO:0000256" key="7">
    <source>
        <dbReference type="SAM" id="SignalP"/>
    </source>
</evidence>
<dbReference type="InterPro" id="IPR009056">
    <property type="entry name" value="Cyt_c-like_dom"/>
</dbReference>
<keyword evidence="10" id="KW-1185">Reference proteome</keyword>
<dbReference type="Gene3D" id="1.10.760.10">
    <property type="entry name" value="Cytochrome c-like domain"/>
    <property type="match status" value="1"/>
</dbReference>
<dbReference type="Proteomes" id="UP001064632">
    <property type="component" value="Chromosome"/>
</dbReference>
<dbReference type="InterPro" id="IPR036909">
    <property type="entry name" value="Cyt_c-like_dom_sf"/>
</dbReference>